<gene>
    <name evidence="1" type="ORF">K457DRAFT_121180</name>
</gene>
<dbReference type="Proteomes" id="UP000078512">
    <property type="component" value="Unassembled WGS sequence"/>
</dbReference>
<reference evidence="1 2" key="1">
    <citation type="submission" date="2016-05" db="EMBL/GenBank/DDBJ databases">
        <title>Genome sequencing reveals origins of a unique bacterial endosymbiosis in the earliest lineages of terrestrial Fungi.</title>
        <authorList>
            <consortium name="DOE Joint Genome Institute"/>
            <person name="Uehling J."/>
            <person name="Gryganskyi A."/>
            <person name="Hameed K."/>
            <person name="Tschaplinski T."/>
            <person name="Misztal P."/>
            <person name="Wu S."/>
            <person name="Desiro A."/>
            <person name="Vande Pol N."/>
            <person name="Du Z.-Y."/>
            <person name="Zienkiewicz A."/>
            <person name="Zienkiewicz K."/>
            <person name="Morin E."/>
            <person name="Tisserant E."/>
            <person name="Splivallo R."/>
            <person name="Hainaut M."/>
            <person name="Henrissat B."/>
            <person name="Ohm R."/>
            <person name="Kuo A."/>
            <person name="Yan J."/>
            <person name="Lipzen A."/>
            <person name="Nolan M."/>
            <person name="Labutti K."/>
            <person name="Barry K."/>
            <person name="Goldstein A."/>
            <person name="Labbe J."/>
            <person name="Schadt C."/>
            <person name="Tuskan G."/>
            <person name="Grigoriev I."/>
            <person name="Martin F."/>
            <person name="Vilgalys R."/>
            <person name="Bonito G."/>
        </authorList>
    </citation>
    <scope>NUCLEOTIDE SEQUENCE [LARGE SCALE GENOMIC DNA]</scope>
    <source>
        <strain evidence="1 2">AG-77</strain>
    </source>
</reference>
<accession>A0A197KCH6</accession>
<protein>
    <recommendedName>
        <fullName evidence="3">F-box domain-containing protein</fullName>
    </recommendedName>
</protein>
<organism evidence="1 2">
    <name type="scientific">Linnemannia elongata AG-77</name>
    <dbReference type="NCBI Taxonomy" id="1314771"/>
    <lineage>
        <taxon>Eukaryota</taxon>
        <taxon>Fungi</taxon>
        <taxon>Fungi incertae sedis</taxon>
        <taxon>Mucoromycota</taxon>
        <taxon>Mortierellomycotina</taxon>
        <taxon>Mortierellomycetes</taxon>
        <taxon>Mortierellales</taxon>
        <taxon>Mortierellaceae</taxon>
        <taxon>Linnemannia</taxon>
    </lineage>
</organism>
<proteinExistence type="predicted"/>
<keyword evidence="2" id="KW-1185">Reference proteome</keyword>
<evidence type="ECO:0000313" key="1">
    <source>
        <dbReference type="EMBL" id="OAQ35200.1"/>
    </source>
</evidence>
<dbReference type="AlphaFoldDB" id="A0A197KCH6"/>
<dbReference type="OrthoDB" id="2437929at2759"/>
<evidence type="ECO:0000313" key="2">
    <source>
        <dbReference type="Proteomes" id="UP000078512"/>
    </source>
</evidence>
<name>A0A197KCH6_9FUNG</name>
<dbReference type="EMBL" id="KV442015">
    <property type="protein sequence ID" value="OAQ35200.1"/>
    <property type="molecule type" value="Genomic_DNA"/>
</dbReference>
<evidence type="ECO:0008006" key="3">
    <source>
        <dbReference type="Google" id="ProtNLM"/>
    </source>
</evidence>
<sequence>MSPFSISTPQISIFDIPHILDLICDDLSKDQLLLCLKVSRSWCTNFTPQVPRHIRFSNLKSHQTWTVLRSARLIRSLTIDIADAGWFLDNTFGSSYYPNLRELHCVDFNYSQKPKPESLWEECTDGNFNGGGGYWDGYNYYSNYNEFYGIDFDEKDDEDWKPLATVTSTEEEKTREHTERNHQRAFILQVRELFGRLKDLKQLRELEIEWYMCLSISEMTLENALELFCETESSIVPSHLIKAAARQYENKTQLPAGSHDIPDCSNERPPWSTGDVYNARVGRQWKDWDDINQGCHPYAEAAQSLFPDATKAPGASQSAGLLDDDQCNEYHTLAPFFSLSLILDNIFT</sequence>